<dbReference type="PANTHER" id="PTHR33498">
    <property type="entry name" value="TRANSPOSASE FOR INSERTION SEQUENCE ELEMENT IS1557"/>
    <property type="match status" value="1"/>
</dbReference>
<accession>A0A2K1PE75</accession>
<protein>
    <submittedName>
        <fullName evidence="2">Transposase IS204</fullName>
    </submittedName>
</protein>
<dbReference type="Pfam" id="PF01610">
    <property type="entry name" value="DDE_Tnp_ISL3"/>
    <property type="match status" value="1"/>
</dbReference>
<reference evidence="2 3" key="1">
    <citation type="submission" date="2013-12" db="EMBL/GenBank/DDBJ databases">
        <title>Comparative genomics of Petrotoga isolates.</title>
        <authorList>
            <person name="Nesbo C.L."/>
            <person name="Charchuk R."/>
            <person name="Chow K."/>
        </authorList>
    </citation>
    <scope>NUCLEOTIDE SEQUENCE [LARGE SCALE GENOMIC DNA]</scope>
    <source>
        <strain evidence="2 3">DSM 10691</strain>
    </source>
</reference>
<organism evidence="2 3">
    <name type="scientific">Petrotoga miotherma DSM 10691</name>
    <dbReference type="NCBI Taxonomy" id="1434326"/>
    <lineage>
        <taxon>Bacteria</taxon>
        <taxon>Thermotogati</taxon>
        <taxon>Thermotogota</taxon>
        <taxon>Thermotogae</taxon>
        <taxon>Petrotogales</taxon>
        <taxon>Petrotogaceae</taxon>
        <taxon>Petrotoga</taxon>
    </lineage>
</organism>
<dbReference type="NCBIfam" id="NF033550">
    <property type="entry name" value="transpos_ISL3"/>
    <property type="match status" value="1"/>
</dbReference>
<sequence length="461" mass="54559">MVDEILDKRGKKKISLLIEQKTKNKKRERSDILSNKIIAQILGIDKGFKLKERKDLKKDGEIYFEVRYSKKVGIPECPYKCKGCKDKREYIVRNGKAKERIIKAGKVGTQRIYLIHRPQRYMCKKTGKSFRNEKISYRWQRITRAETENLVKNLRKMSISAIAKEHGVSVRTVSNLLDSIEVKVDWTKFQDMEDIKLGIDEHSFRGFKMVTTIVELNTSNTIAILKSDKKEELKGFLNKIPYKIKQKITEAAIDMRASFKNAVKEELLGVKVVADHFHVVKDAQKKLRESIKIEEEVTNNNTKIPVKLFFLNGKKLLKEKKKVKKLYKTLKEHPYLKEYYRYLLMLKWMYKAETYEEGKRRLHILIGKMEESEDPQVWRWAKTYIRWEKEILQYFVNRTTTAKVEGRHTHIKLIKRISFGFKEVLRYTKKVLLGVMPERFIKLPNFITEGTTYCKQLSFLS</sequence>
<proteinExistence type="predicted"/>
<feature type="domain" description="Transposase IS204/IS1001/IS1096/IS1165 DDE" evidence="1">
    <location>
        <begin position="197"/>
        <end position="429"/>
    </location>
</feature>
<dbReference type="GO" id="GO:0006355">
    <property type="term" value="P:regulation of DNA-templated transcription"/>
    <property type="evidence" value="ECO:0007669"/>
    <property type="project" value="InterPro"/>
</dbReference>
<dbReference type="SUPFAM" id="SSF46894">
    <property type="entry name" value="C-terminal effector domain of the bipartite response regulators"/>
    <property type="match status" value="1"/>
</dbReference>
<dbReference type="PANTHER" id="PTHR33498:SF1">
    <property type="entry name" value="TRANSPOSASE FOR INSERTION SEQUENCE ELEMENT IS1557"/>
    <property type="match status" value="1"/>
</dbReference>
<gene>
    <name evidence="2" type="ORF">X928_03555</name>
</gene>
<dbReference type="AlphaFoldDB" id="A0A2K1PE75"/>
<comment type="caution">
    <text evidence="2">The sequence shown here is derived from an EMBL/GenBank/DDBJ whole genome shotgun (WGS) entry which is preliminary data.</text>
</comment>
<dbReference type="InterPro" id="IPR002560">
    <property type="entry name" value="Transposase_DDE"/>
</dbReference>
<keyword evidence="3" id="KW-1185">Reference proteome</keyword>
<dbReference type="InterPro" id="IPR016032">
    <property type="entry name" value="Sig_transdc_resp-reg_C-effctor"/>
</dbReference>
<dbReference type="GO" id="GO:0003677">
    <property type="term" value="F:DNA binding"/>
    <property type="evidence" value="ECO:0007669"/>
    <property type="project" value="InterPro"/>
</dbReference>
<dbReference type="InterPro" id="IPR047951">
    <property type="entry name" value="Transpos_ISL3"/>
</dbReference>
<evidence type="ECO:0000313" key="2">
    <source>
        <dbReference type="EMBL" id="PNS01101.1"/>
    </source>
</evidence>
<evidence type="ECO:0000259" key="1">
    <source>
        <dbReference type="Pfam" id="PF01610"/>
    </source>
</evidence>
<dbReference type="EMBL" id="AZRM01000016">
    <property type="protein sequence ID" value="PNS01101.1"/>
    <property type="molecule type" value="Genomic_DNA"/>
</dbReference>
<name>A0A2K1PE75_9BACT</name>
<dbReference type="Proteomes" id="UP000236199">
    <property type="component" value="Unassembled WGS sequence"/>
</dbReference>
<evidence type="ECO:0000313" key="3">
    <source>
        <dbReference type="Proteomes" id="UP000236199"/>
    </source>
</evidence>